<proteinExistence type="predicted"/>
<accession>A0A9P6C384</accession>
<dbReference type="EMBL" id="MU151105">
    <property type="protein sequence ID" value="KAF9450411.1"/>
    <property type="molecule type" value="Genomic_DNA"/>
</dbReference>
<comment type="caution">
    <text evidence="3">The sequence shown here is derived from an EMBL/GenBank/DDBJ whole genome shotgun (WGS) entry which is preliminary data.</text>
</comment>
<evidence type="ECO:0000313" key="3">
    <source>
        <dbReference type="EMBL" id="KAF9450411.1"/>
    </source>
</evidence>
<keyword evidence="2" id="KW-1133">Transmembrane helix</keyword>
<feature type="transmembrane region" description="Helical" evidence="2">
    <location>
        <begin position="148"/>
        <end position="170"/>
    </location>
</feature>
<sequence length="343" mass="37627">MAFSYRELFLGRTKFCCCIPVRLGVIVMAILGIIFSAVLSIVLWYELSASPSMSGGIKAAFVIGGLVETFLFAASIFGLVGSIVRKLSFIRIYAIITYVHFVLNLGVAIWFLVAASQAAKSTNTGLCEGSGDAQDQCMGLISFGQRTLIVVAILVLLIEMYGALILARYVNQLSNEKTYKRQTRRGIEEAFRLDGAKVRYTTLASSHELAPLGLVGSYNDDDGMEYDPYREASIQPPVAPVQAPRRFKTFVDNGRPSPPVEDGYGGGTWTHEEITEEEKARLKREERELGTGGESPPIDDAEATRRRSIIKTVGGPTTSYTPEVDELPRYTYAAGERPGVDLR</sequence>
<keyword evidence="4" id="KW-1185">Reference proteome</keyword>
<evidence type="ECO:0000256" key="1">
    <source>
        <dbReference type="SAM" id="MobiDB-lite"/>
    </source>
</evidence>
<keyword evidence="2" id="KW-0812">Transmembrane</keyword>
<feature type="compositionally biased region" description="Basic and acidic residues" evidence="1">
    <location>
        <begin position="270"/>
        <end position="289"/>
    </location>
</feature>
<evidence type="ECO:0000256" key="2">
    <source>
        <dbReference type="SAM" id="Phobius"/>
    </source>
</evidence>
<reference evidence="3" key="1">
    <citation type="submission" date="2020-11" db="EMBL/GenBank/DDBJ databases">
        <authorList>
            <consortium name="DOE Joint Genome Institute"/>
            <person name="Ahrendt S."/>
            <person name="Riley R."/>
            <person name="Andreopoulos W."/>
            <person name="Labutti K."/>
            <person name="Pangilinan J."/>
            <person name="Ruiz-Duenas F.J."/>
            <person name="Barrasa J.M."/>
            <person name="Sanchez-Garcia M."/>
            <person name="Camarero S."/>
            <person name="Miyauchi S."/>
            <person name="Serrano A."/>
            <person name="Linde D."/>
            <person name="Babiker R."/>
            <person name="Drula E."/>
            <person name="Ayuso-Fernandez I."/>
            <person name="Pacheco R."/>
            <person name="Padilla G."/>
            <person name="Ferreira P."/>
            <person name="Barriuso J."/>
            <person name="Kellner H."/>
            <person name="Castanera R."/>
            <person name="Alfaro M."/>
            <person name="Ramirez L."/>
            <person name="Pisabarro A.G."/>
            <person name="Kuo A."/>
            <person name="Tritt A."/>
            <person name="Lipzen A."/>
            <person name="He G."/>
            <person name="Yan M."/>
            <person name="Ng V."/>
            <person name="Cullen D."/>
            <person name="Martin F."/>
            <person name="Rosso M.-N."/>
            <person name="Henrissat B."/>
            <person name="Hibbett D."/>
            <person name="Martinez A.T."/>
            <person name="Grigoriev I.V."/>
        </authorList>
    </citation>
    <scope>NUCLEOTIDE SEQUENCE</scope>
    <source>
        <strain evidence="3">MF-IS2</strain>
    </source>
</reference>
<name>A0A9P6C384_9AGAR</name>
<protein>
    <submittedName>
        <fullName evidence="3">Uncharacterized protein</fullName>
    </submittedName>
</protein>
<organism evidence="3 4">
    <name type="scientific">Macrolepiota fuliginosa MF-IS2</name>
    <dbReference type="NCBI Taxonomy" id="1400762"/>
    <lineage>
        <taxon>Eukaryota</taxon>
        <taxon>Fungi</taxon>
        <taxon>Dikarya</taxon>
        <taxon>Basidiomycota</taxon>
        <taxon>Agaricomycotina</taxon>
        <taxon>Agaricomycetes</taxon>
        <taxon>Agaricomycetidae</taxon>
        <taxon>Agaricales</taxon>
        <taxon>Agaricineae</taxon>
        <taxon>Agaricaceae</taxon>
        <taxon>Macrolepiota</taxon>
    </lineage>
</organism>
<feature type="transmembrane region" description="Helical" evidence="2">
    <location>
        <begin position="92"/>
        <end position="113"/>
    </location>
</feature>
<keyword evidence="2" id="KW-0472">Membrane</keyword>
<feature type="transmembrane region" description="Helical" evidence="2">
    <location>
        <begin position="57"/>
        <end position="80"/>
    </location>
</feature>
<feature type="region of interest" description="Disordered" evidence="1">
    <location>
        <begin position="250"/>
        <end position="323"/>
    </location>
</feature>
<evidence type="ECO:0000313" key="4">
    <source>
        <dbReference type="Proteomes" id="UP000807342"/>
    </source>
</evidence>
<dbReference type="OrthoDB" id="3249582at2759"/>
<dbReference type="AlphaFoldDB" id="A0A9P6C384"/>
<feature type="transmembrane region" description="Helical" evidence="2">
    <location>
        <begin position="21"/>
        <end position="45"/>
    </location>
</feature>
<dbReference type="Proteomes" id="UP000807342">
    <property type="component" value="Unassembled WGS sequence"/>
</dbReference>
<gene>
    <name evidence="3" type="ORF">P691DRAFT_810353</name>
</gene>